<evidence type="ECO:0000313" key="13">
    <source>
        <dbReference type="EMBL" id="CAF3867693.1"/>
    </source>
</evidence>
<keyword evidence="5 10" id="KW-0328">Glycosyltransferase</keyword>
<dbReference type="PANTHER" id="PTHR10339">
    <property type="entry name" value="ADP-RIBOSYLTRANSFERASE"/>
    <property type="match status" value="1"/>
</dbReference>
<dbReference type="GO" id="GO:0003950">
    <property type="term" value="F:NAD+ poly-ADP-ribosyltransferase activity"/>
    <property type="evidence" value="ECO:0007669"/>
    <property type="project" value="TreeGrafter"/>
</dbReference>
<keyword evidence="8" id="KW-0843">Virulence</keyword>
<keyword evidence="4" id="KW-0800">Toxin</keyword>
<evidence type="ECO:0000256" key="7">
    <source>
        <dbReference type="ARBA" id="ARBA00022695"/>
    </source>
</evidence>
<evidence type="ECO:0000256" key="6">
    <source>
        <dbReference type="ARBA" id="ARBA00022679"/>
    </source>
</evidence>
<dbReference type="InterPro" id="IPR050999">
    <property type="entry name" value="ADP-ribosyltransferase_ARG"/>
</dbReference>
<sequence length="332" mass="39160">MATAFSFPTSNKRVVWFWQSNPDPWDESKEKQWKRYSDFETEFIEQEFQKDQKEVELNDYVINFKREIQHKKDDHGRQRPVKREEVDLNQYVREERVCLSERAAVLNSFEEENKNKASLGSLWFKKNYFDINDNESYKAVAELAAQGILKEGSLLNHEFDAQKMAEKLRTFKSRIDILNCIVSLYTAESFLYKLVNISLRNSDMTKVNTLGPFCWLLYVHLAASGGRGYLVVYRGMTLTDEEIEEYKQALGKWIIWRGFTSTTKDRNVAEQFGNTLFVITNMTHDARMDIFALSHYPHEQEVLIQCNGRFEIEEIEYDSAKEKYVIHMMGSY</sequence>
<dbReference type="Proteomes" id="UP000676336">
    <property type="component" value="Unassembled WGS sequence"/>
</dbReference>
<dbReference type="EC" id="2.4.2.31" evidence="10"/>
<dbReference type="PANTHER" id="PTHR10339:SF25">
    <property type="entry name" value="SECRETED EXOENZYME S"/>
    <property type="match status" value="1"/>
</dbReference>
<dbReference type="EMBL" id="CAJNRE010019815">
    <property type="protein sequence ID" value="CAF2210871.1"/>
    <property type="molecule type" value="Genomic_DNA"/>
</dbReference>
<evidence type="ECO:0000256" key="2">
    <source>
        <dbReference type="ARBA" id="ARBA00009558"/>
    </source>
</evidence>
<dbReference type="Gene3D" id="3.90.176.10">
    <property type="entry name" value="Toxin ADP-ribosyltransferase, Chain A, domain 1"/>
    <property type="match status" value="1"/>
</dbReference>
<comment type="caution">
    <text evidence="12">The sequence shown here is derived from an EMBL/GenBank/DDBJ whole genome shotgun (WGS) entry which is preliminary data.</text>
</comment>
<proteinExistence type="inferred from homology"/>
<comment type="catalytic activity">
    <reaction evidence="9 10">
        <text>L-arginyl-[protein] + NAD(+) = N(omega)-(ADP-D-ribosyl)-L-arginyl-[protein] + nicotinamide + H(+)</text>
        <dbReference type="Rhea" id="RHEA:19149"/>
        <dbReference type="Rhea" id="RHEA-COMP:10532"/>
        <dbReference type="Rhea" id="RHEA-COMP:15087"/>
        <dbReference type="ChEBI" id="CHEBI:15378"/>
        <dbReference type="ChEBI" id="CHEBI:17154"/>
        <dbReference type="ChEBI" id="CHEBI:29965"/>
        <dbReference type="ChEBI" id="CHEBI:57540"/>
        <dbReference type="ChEBI" id="CHEBI:142554"/>
        <dbReference type="EC" id="2.4.2.31"/>
    </reaction>
</comment>
<gene>
    <name evidence="12" type="ORF">MBJ925_LOCUS35874</name>
    <name evidence="13" type="ORF">SMN809_LOCUS4903</name>
</gene>
<dbReference type="AlphaFoldDB" id="A0A816ZGI0"/>
<evidence type="ECO:0000259" key="11">
    <source>
        <dbReference type="PROSITE" id="PS50918"/>
    </source>
</evidence>
<evidence type="ECO:0000256" key="3">
    <source>
        <dbReference type="ARBA" id="ARBA00022525"/>
    </source>
</evidence>
<comment type="subcellular location">
    <subcellularLocation>
        <location evidence="1">Secreted</location>
    </subcellularLocation>
</comment>
<dbReference type="Pfam" id="PF01129">
    <property type="entry name" value="ART"/>
    <property type="match status" value="1"/>
</dbReference>
<dbReference type="InterPro" id="IPR037197">
    <property type="entry name" value="WWE_dom_sf"/>
</dbReference>
<evidence type="ECO:0000256" key="5">
    <source>
        <dbReference type="ARBA" id="ARBA00022676"/>
    </source>
</evidence>
<keyword evidence="7" id="KW-0548">Nucleotidyltransferase</keyword>
<keyword evidence="10" id="KW-0520">NAD</keyword>
<dbReference type="GO" id="GO:0016779">
    <property type="term" value="F:nucleotidyltransferase activity"/>
    <property type="evidence" value="ECO:0007669"/>
    <property type="project" value="UniProtKB-KW"/>
</dbReference>
<dbReference type="SUPFAM" id="SSF56399">
    <property type="entry name" value="ADP-ribosylation"/>
    <property type="match status" value="1"/>
</dbReference>
<name>A0A816ZGI0_9BILA</name>
<dbReference type="SUPFAM" id="SSF117839">
    <property type="entry name" value="WWE domain"/>
    <property type="match status" value="1"/>
</dbReference>
<feature type="domain" description="WWE" evidence="11">
    <location>
        <begin position="1"/>
        <end position="83"/>
    </location>
</feature>
<comment type="similarity">
    <text evidence="2 10">Belongs to the Arg-specific ADP-ribosyltransferase family.</text>
</comment>
<evidence type="ECO:0000256" key="1">
    <source>
        <dbReference type="ARBA" id="ARBA00004613"/>
    </source>
</evidence>
<dbReference type="Gene3D" id="3.30.720.50">
    <property type="match status" value="1"/>
</dbReference>
<evidence type="ECO:0000256" key="8">
    <source>
        <dbReference type="ARBA" id="ARBA00023026"/>
    </source>
</evidence>
<keyword evidence="6 10" id="KW-0808">Transferase</keyword>
<keyword evidence="3" id="KW-0964">Secreted</keyword>
<dbReference type="Proteomes" id="UP000663824">
    <property type="component" value="Unassembled WGS sequence"/>
</dbReference>
<dbReference type="PROSITE" id="PS50918">
    <property type="entry name" value="WWE"/>
    <property type="match status" value="1"/>
</dbReference>
<keyword evidence="10" id="KW-0521">NADP</keyword>
<organism evidence="12 14">
    <name type="scientific">Rotaria magnacalcarata</name>
    <dbReference type="NCBI Taxonomy" id="392030"/>
    <lineage>
        <taxon>Eukaryota</taxon>
        <taxon>Metazoa</taxon>
        <taxon>Spiralia</taxon>
        <taxon>Gnathifera</taxon>
        <taxon>Rotifera</taxon>
        <taxon>Eurotatoria</taxon>
        <taxon>Bdelloidea</taxon>
        <taxon>Philodinida</taxon>
        <taxon>Philodinidae</taxon>
        <taxon>Rotaria</taxon>
    </lineage>
</organism>
<dbReference type="InterPro" id="IPR004170">
    <property type="entry name" value="WWE_dom"/>
</dbReference>
<evidence type="ECO:0000313" key="14">
    <source>
        <dbReference type="Proteomes" id="UP000663824"/>
    </source>
</evidence>
<evidence type="ECO:0000256" key="4">
    <source>
        <dbReference type="ARBA" id="ARBA00022656"/>
    </source>
</evidence>
<evidence type="ECO:0000313" key="12">
    <source>
        <dbReference type="EMBL" id="CAF2210871.1"/>
    </source>
</evidence>
<protein>
    <recommendedName>
        <fullName evidence="10">NAD(P)(+)--arginine ADP-ribosyltransferase</fullName>
        <ecNumber evidence="10">2.4.2.31</ecNumber>
    </recommendedName>
    <alternativeName>
        <fullName evidence="10">Mono(ADP-ribosyl)transferase</fullName>
    </alternativeName>
</protein>
<dbReference type="PROSITE" id="PS51996">
    <property type="entry name" value="TR_MART"/>
    <property type="match status" value="1"/>
</dbReference>
<reference evidence="12" key="1">
    <citation type="submission" date="2021-02" db="EMBL/GenBank/DDBJ databases">
        <authorList>
            <person name="Nowell W R."/>
        </authorList>
    </citation>
    <scope>NUCLEOTIDE SEQUENCE</scope>
</reference>
<evidence type="ECO:0000256" key="9">
    <source>
        <dbReference type="ARBA" id="ARBA00047597"/>
    </source>
</evidence>
<dbReference type="EMBL" id="CAJOBI010001182">
    <property type="protein sequence ID" value="CAF3867693.1"/>
    <property type="molecule type" value="Genomic_DNA"/>
</dbReference>
<dbReference type="GO" id="GO:0106274">
    <property type="term" value="F:NAD+-protein-arginine ADP-ribosyltransferase activity"/>
    <property type="evidence" value="ECO:0007669"/>
    <property type="project" value="UniProtKB-EC"/>
</dbReference>
<dbReference type="Pfam" id="PF02825">
    <property type="entry name" value="WWE"/>
    <property type="match status" value="1"/>
</dbReference>
<dbReference type="InterPro" id="IPR000768">
    <property type="entry name" value="ART"/>
</dbReference>
<dbReference type="GO" id="GO:0090729">
    <property type="term" value="F:toxin activity"/>
    <property type="evidence" value="ECO:0007669"/>
    <property type="project" value="UniProtKB-KW"/>
</dbReference>
<dbReference type="GO" id="GO:0005576">
    <property type="term" value="C:extracellular region"/>
    <property type="evidence" value="ECO:0007669"/>
    <property type="project" value="UniProtKB-SubCell"/>
</dbReference>
<evidence type="ECO:0000256" key="10">
    <source>
        <dbReference type="RuleBase" id="RU361228"/>
    </source>
</evidence>
<accession>A0A816ZGI0</accession>